<dbReference type="Pfam" id="PF03118">
    <property type="entry name" value="RNA_pol_A_CTD"/>
    <property type="match status" value="1"/>
</dbReference>
<sequence>MFHIEAHELHRVLERVRLGHAPKQVIQDLFNSLSAKEKAKIFNQDLAELNLSIRVHNLLKGAGIRTIRDIIVFSNTKKLCSIKWFGPKHLDEVFDALELLGMDPRHWMVKQAL</sequence>
<protein>
    <recommendedName>
        <fullName evidence="1">RNA polymerase alpha subunit C-terminal domain-containing protein</fullName>
    </recommendedName>
</protein>
<name>A0A1G1X3P3_9BACT</name>
<feature type="domain" description="RNA polymerase alpha subunit C-terminal" evidence="1">
    <location>
        <begin position="36"/>
        <end position="98"/>
    </location>
</feature>
<dbReference type="AlphaFoldDB" id="A0A1G1X3P3"/>
<dbReference type="GO" id="GO:0003677">
    <property type="term" value="F:DNA binding"/>
    <property type="evidence" value="ECO:0007669"/>
    <property type="project" value="InterPro"/>
</dbReference>
<dbReference type="SUPFAM" id="SSF47789">
    <property type="entry name" value="C-terminal domain of RNA polymerase alpha subunit"/>
    <property type="match status" value="1"/>
</dbReference>
<evidence type="ECO:0000313" key="3">
    <source>
        <dbReference type="Proteomes" id="UP000177528"/>
    </source>
</evidence>
<comment type="caution">
    <text evidence="2">The sequence shown here is derived from an EMBL/GenBank/DDBJ whole genome shotgun (WGS) entry which is preliminary data.</text>
</comment>
<proteinExistence type="predicted"/>
<dbReference type="GO" id="GO:0006351">
    <property type="term" value="P:DNA-templated transcription"/>
    <property type="evidence" value="ECO:0007669"/>
    <property type="project" value="InterPro"/>
</dbReference>
<gene>
    <name evidence="2" type="ORF">A3D99_00530</name>
</gene>
<organism evidence="2 3">
    <name type="scientific">Candidatus Andersenbacteria bacterium RIFCSPHIGHO2_12_FULL_45_11</name>
    <dbReference type="NCBI Taxonomy" id="1797281"/>
    <lineage>
        <taxon>Bacteria</taxon>
        <taxon>Candidatus Anderseniibacteriota</taxon>
    </lineage>
</organism>
<dbReference type="GO" id="GO:0003899">
    <property type="term" value="F:DNA-directed RNA polymerase activity"/>
    <property type="evidence" value="ECO:0007669"/>
    <property type="project" value="InterPro"/>
</dbReference>
<dbReference type="Proteomes" id="UP000177528">
    <property type="component" value="Unassembled WGS sequence"/>
</dbReference>
<dbReference type="InterPro" id="IPR011260">
    <property type="entry name" value="RNAP_asu_C"/>
</dbReference>
<reference evidence="2 3" key="1">
    <citation type="journal article" date="2016" name="Nat. Commun.">
        <title>Thousands of microbial genomes shed light on interconnected biogeochemical processes in an aquifer system.</title>
        <authorList>
            <person name="Anantharaman K."/>
            <person name="Brown C.T."/>
            <person name="Hug L.A."/>
            <person name="Sharon I."/>
            <person name="Castelle C.J."/>
            <person name="Probst A.J."/>
            <person name="Thomas B.C."/>
            <person name="Singh A."/>
            <person name="Wilkins M.J."/>
            <person name="Karaoz U."/>
            <person name="Brodie E.L."/>
            <person name="Williams K.H."/>
            <person name="Hubbard S.S."/>
            <person name="Banfield J.F."/>
        </authorList>
    </citation>
    <scope>NUCLEOTIDE SEQUENCE [LARGE SCALE GENOMIC DNA]</scope>
</reference>
<accession>A0A1G1X3P3</accession>
<evidence type="ECO:0000259" key="1">
    <source>
        <dbReference type="Pfam" id="PF03118"/>
    </source>
</evidence>
<evidence type="ECO:0000313" key="2">
    <source>
        <dbReference type="EMBL" id="OGY34190.1"/>
    </source>
</evidence>
<dbReference type="EMBL" id="MHHR01000020">
    <property type="protein sequence ID" value="OGY34190.1"/>
    <property type="molecule type" value="Genomic_DNA"/>
</dbReference>
<dbReference type="Gene3D" id="1.10.150.20">
    <property type="entry name" value="5' to 3' exonuclease, C-terminal subdomain"/>
    <property type="match status" value="1"/>
</dbReference>